<name>A0A2U1KHQ5_ARTAN</name>
<reference evidence="1 2" key="1">
    <citation type="journal article" date="2018" name="Mol. Plant">
        <title>The genome of Artemisia annua provides insight into the evolution of Asteraceae family and artemisinin biosynthesis.</title>
        <authorList>
            <person name="Shen Q."/>
            <person name="Zhang L."/>
            <person name="Liao Z."/>
            <person name="Wang S."/>
            <person name="Yan T."/>
            <person name="Shi P."/>
            <person name="Liu M."/>
            <person name="Fu X."/>
            <person name="Pan Q."/>
            <person name="Wang Y."/>
            <person name="Lv Z."/>
            <person name="Lu X."/>
            <person name="Zhang F."/>
            <person name="Jiang W."/>
            <person name="Ma Y."/>
            <person name="Chen M."/>
            <person name="Hao X."/>
            <person name="Li L."/>
            <person name="Tang Y."/>
            <person name="Lv G."/>
            <person name="Zhou Y."/>
            <person name="Sun X."/>
            <person name="Brodelius P.E."/>
            <person name="Rose J.K.C."/>
            <person name="Tang K."/>
        </authorList>
    </citation>
    <scope>NUCLEOTIDE SEQUENCE [LARGE SCALE GENOMIC DNA]</scope>
    <source>
        <strain evidence="2">cv. Huhao1</strain>
        <tissue evidence="1">Leaf</tissue>
    </source>
</reference>
<comment type="caution">
    <text evidence="1">The sequence shown here is derived from an EMBL/GenBank/DDBJ whole genome shotgun (WGS) entry which is preliminary data.</text>
</comment>
<gene>
    <name evidence="1" type="ORF">CTI12_AA601390</name>
</gene>
<protein>
    <submittedName>
        <fullName evidence="1">Uncharacterized protein</fullName>
    </submittedName>
</protein>
<proteinExistence type="predicted"/>
<evidence type="ECO:0000313" key="2">
    <source>
        <dbReference type="Proteomes" id="UP000245207"/>
    </source>
</evidence>
<keyword evidence="2" id="KW-1185">Reference proteome</keyword>
<dbReference type="Proteomes" id="UP000245207">
    <property type="component" value="Unassembled WGS sequence"/>
</dbReference>
<evidence type="ECO:0000313" key="1">
    <source>
        <dbReference type="EMBL" id="PWA36286.1"/>
    </source>
</evidence>
<sequence length="203" mass="23966">MRVEEVKLIDTHVHYTINHNDSSVTLEGNATIKTRFDVNGNVRRTPDIGSFVLAMQVHENYYITTYSSSVYNISEDEQLMVINFAPYKSPLTQEHMTRFEKHAKTNGQWVQLRGDFQWHIMNNTLQAHENTYRHTYFMCEFIKKTGKGSGRLWDLLRQWDSTDLNPSRCPLSFTTVVLVYPKMFLFRFNEILFRLIRDSELEA</sequence>
<dbReference type="EMBL" id="PKPP01018405">
    <property type="protein sequence ID" value="PWA36286.1"/>
    <property type="molecule type" value="Genomic_DNA"/>
</dbReference>
<dbReference type="AlphaFoldDB" id="A0A2U1KHQ5"/>
<accession>A0A2U1KHQ5</accession>
<organism evidence="1 2">
    <name type="scientific">Artemisia annua</name>
    <name type="common">Sweet wormwood</name>
    <dbReference type="NCBI Taxonomy" id="35608"/>
    <lineage>
        <taxon>Eukaryota</taxon>
        <taxon>Viridiplantae</taxon>
        <taxon>Streptophyta</taxon>
        <taxon>Embryophyta</taxon>
        <taxon>Tracheophyta</taxon>
        <taxon>Spermatophyta</taxon>
        <taxon>Magnoliopsida</taxon>
        <taxon>eudicotyledons</taxon>
        <taxon>Gunneridae</taxon>
        <taxon>Pentapetalae</taxon>
        <taxon>asterids</taxon>
        <taxon>campanulids</taxon>
        <taxon>Asterales</taxon>
        <taxon>Asteraceae</taxon>
        <taxon>Asteroideae</taxon>
        <taxon>Anthemideae</taxon>
        <taxon>Artemisiinae</taxon>
        <taxon>Artemisia</taxon>
    </lineage>
</organism>